<proteinExistence type="predicted"/>
<dbReference type="KEGG" id="sqz:FQU76_23370"/>
<dbReference type="AlphaFoldDB" id="A0A5B8JFB7"/>
<sequence>MTEDVRALLEHAESTAEGRGRSAVTTESVYAQVAGVRRRRRQVLAGAVAALIVAGAAAVPVMDRVRDDRPDIVAHGQSPGDAAGRARAKGLAVVLQRETGGIESVTRVSDAPVPTGHRPGTGVEIDWGDPSAGPLDGHYVITRRLGGKPVTTGLSVAYMSALTAKRGGFAGKAAACAAKGMGCDSTLRLGGSTLYTWQKTQLFSLGATPWRHFGNQRLLALPGGGALLVADGITKAPSHPFWISTAADEQELKWRRTDLPLTPLSGKQLTALALADELLPAEARPVAPRG</sequence>
<keyword evidence="1" id="KW-1133">Transmembrane helix</keyword>
<dbReference type="Proteomes" id="UP000320580">
    <property type="component" value="Chromosome"/>
</dbReference>
<gene>
    <name evidence="2" type="ORF">FQU76_23370</name>
</gene>
<protein>
    <submittedName>
        <fullName evidence="2">Uncharacterized protein</fullName>
    </submittedName>
</protein>
<evidence type="ECO:0000256" key="1">
    <source>
        <dbReference type="SAM" id="Phobius"/>
    </source>
</evidence>
<dbReference type="RefSeq" id="WP_146482282.1">
    <property type="nucleotide sequence ID" value="NZ_CP042266.1"/>
</dbReference>
<name>A0A5B8JFB7_9ACTN</name>
<dbReference type="EMBL" id="CP042266">
    <property type="protein sequence ID" value="QDY78974.1"/>
    <property type="molecule type" value="Genomic_DNA"/>
</dbReference>
<keyword evidence="1" id="KW-0472">Membrane</keyword>
<organism evidence="2 3">
    <name type="scientific">Streptomyces qinzhouensis</name>
    <dbReference type="NCBI Taxonomy" id="2599401"/>
    <lineage>
        <taxon>Bacteria</taxon>
        <taxon>Bacillati</taxon>
        <taxon>Actinomycetota</taxon>
        <taxon>Actinomycetes</taxon>
        <taxon>Kitasatosporales</taxon>
        <taxon>Streptomycetaceae</taxon>
        <taxon>Streptomyces</taxon>
    </lineage>
</organism>
<evidence type="ECO:0000313" key="3">
    <source>
        <dbReference type="Proteomes" id="UP000320580"/>
    </source>
</evidence>
<dbReference type="OrthoDB" id="9998119at2"/>
<reference evidence="2 3" key="1">
    <citation type="submission" date="2019-07" db="EMBL/GenBank/DDBJ databases">
        <authorList>
            <person name="Zhu P."/>
        </authorList>
    </citation>
    <scope>NUCLEOTIDE SEQUENCE [LARGE SCALE GENOMIC DNA]</scope>
    <source>
        <strain evidence="2 3">SSL-25</strain>
    </source>
</reference>
<keyword evidence="1" id="KW-0812">Transmembrane</keyword>
<evidence type="ECO:0000313" key="2">
    <source>
        <dbReference type="EMBL" id="QDY78974.1"/>
    </source>
</evidence>
<accession>A0A5B8JFB7</accession>
<feature type="transmembrane region" description="Helical" evidence="1">
    <location>
        <begin position="43"/>
        <end position="62"/>
    </location>
</feature>
<keyword evidence="3" id="KW-1185">Reference proteome</keyword>